<evidence type="ECO:0000313" key="2">
    <source>
        <dbReference type="EMBL" id="EGZ19502.1"/>
    </source>
</evidence>
<name>G4Z5R9_PHYSP</name>
<dbReference type="InParanoid" id="G4Z5R9"/>
<accession>G4Z5R9</accession>
<gene>
    <name evidence="2" type="ORF">PHYSODRAFT_298037</name>
</gene>
<dbReference type="GeneID" id="20641573"/>
<dbReference type="KEGG" id="psoj:PHYSODRAFT_298037"/>
<keyword evidence="3" id="KW-1185">Reference proteome</keyword>
<protein>
    <submittedName>
        <fullName evidence="2">Uncharacterized protein</fullName>
    </submittedName>
</protein>
<dbReference type="AlphaFoldDB" id="G4Z5R9"/>
<sequence length="183" mass="20990">MFDGYPVYQVLVTKVNHTLYELPVLLILPMLKFVLKLLFIPATIHKEEMMPEQVVFTVNFFDMLYLATFMQSISSTTMAVIMAIDLFHSAVSLLSLHKKSQEISAKIRQVFGTDVPVAEPFDLLTSIRSLCSHPQLFFKQMHPCIRVWASMPHQLSPEARDVLERIEKQLLYNSAKRNSLTSS</sequence>
<keyword evidence="1" id="KW-0472">Membrane</keyword>
<evidence type="ECO:0000256" key="1">
    <source>
        <dbReference type="SAM" id="Phobius"/>
    </source>
</evidence>
<evidence type="ECO:0000313" key="3">
    <source>
        <dbReference type="Proteomes" id="UP000002640"/>
    </source>
</evidence>
<proteinExistence type="predicted"/>
<dbReference type="RefSeq" id="XP_009522219.1">
    <property type="nucleotide sequence ID" value="XM_009523924.1"/>
</dbReference>
<keyword evidence="1" id="KW-0812">Transmembrane</keyword>
<reference evidence="2 3" key="1">
    <citation type="journal article" date="2006" name="Science">
        <title>Phytophthora genome sequences uncover evolutionary origins and mechanisms of pathogenesis.</title>
        <authorList>
            <person name="Tyler B.M."/>
            <person name="Tripathy S."/>
            <person name="Zhang X."/>
            <person name="Dehal P."/>
            <person name="Jiang R.H."/>
            <person name="Aerts A."/>
            <person name="Arredondo F.D."/>
            <person name="Baxter L."/>
            <person name="Bensasson D."/>
            <person name="Beynon J.L."/>
            <person name="Chapman J."/>
            <person name="Damasceno C.M."/>
            <person name="Dorrance A.E."/>
            <person name="Dou D."/>
            <person name="Dickerman A.W."/>
            <person name="Dubchak I.L."/>
            <person name="Garbelotto M."/>
            <person name="Gijzen M."/>
            <person name="Gordon S.G."/>
            <person name="Govers F."/>
            <person name="Grunwald N.J."/>
            <person name="Huang W."/>
            <person name="Ivors K.L."/>
            <person name="Jones R.W."/>
            <person name="Kamoun S."/>
            <person name="Krampis K."/>
            <person name="Lamour K.H."/>
            <person name="Lee M.K."/>
            <person name="McDonald W.H."/>
            <person name="Medina M."/>
            <person name="Meijer H.J."/>
            <person name="Nordberg E.K."/>
            <person name="Maclean D.J."/>
            <person name="Ospina-Giraldo M.D."/>
            <person name="Morris P.F."/>
            <person name="Phuntumart V."/>
            <person name="Putnam N.H."/>
            <person name="Rash S."/>
            <person name="Rose J.K."/>
            <person name="Sakihama Y."/>
            <person name="Salamov A.A."/>
            <person name="Savidor A."/>
            <person name="Scheuring C.F."/>
            <person name="Smith B.M."/>
            <person name="Sobral B.W."/>
            <person name="Terry A."/>
            <person name="Torto-Alalibo T.A."/>
            <person name="Win J."/>
            <person name="Xu Z."/>
            <person name="Zhang H."/>
            <person name="Grigoriev I.V."/>
            <person name="Rokhsar D.S."/>
            <person name="Boore J.L."/>
        </authorList>
    </citation>
    <scope>NUCLEOTIDE SEQUENCE [LARGE SCALE GENOMIC DNA]</scope>
    <source>
        <strain evidence="2 3">P6497</strain>
    </source>
</reference>
<dbReference type="Proteomes" id="UP000002640">
    <property type="component" value="Unassembled WGS sequence"/>
</dbReference>
<feature type="transmembrane region" description="Helical" evidence="1">
    <location>
        <begin position="20"/>
        <end position="42"/>
    </location>
</feature>
<keyword evidence="1" id="KW-1133">Transmembrane helix</keyword>
<organism evidence="2 3">
    <name type="scientific">Phytophthora sojae (strain P6497)</name>
    <name type="common">Soybean stem and root rot agent</name>
    <name type="synonym">Phytophthora megasperma f. sp. glycines</name>
    <dbReference type="NCBI Taxonomy" id="1094619"/>
    <lineage>
        <taxon>Eukaryota</taxon>
        <taxon>Sar</taxon>
        <taxon>Stramenopiles</taxon>
        <taxon>Oomycota</taxon>
        <taxon>Peronosporomycetes</taxon>
        <taxon>Peronosporales</taxon>
        <taxon>Peronosporaceae</taxon>
        <taxon>Phytophthora</taxon>
    </lineage>
</organism>
<dbReference type="EMBL" id="JH159153">
    <property type="protein sequence ID" value="EGZ19502.1"/>
    <property type="molecule type" value="Genomic_DNA"/>
</dbReference>